<evidence type="ECO:0000256" key="1">
    <source>
        <dbReference type="SAM" id="MobiDB-lite"/>
    </source>
</evidence>
<evidence type="ECO:0000313" key="2">
    <source>
        <dbReference type="EMBL" id="KAK9088911.1"/>
    </source>
</evidence>
<comment type="caution">
    <text evidence="2">The sequence shown here is derived from an EMBL/GenBank/DDBJ whole genome shotgun (WGS) entry which is preliminary data.</text>
</comment>
<protein>
    <submittedName>
        <fullName evidence="2">Uncharacterized protein</fullName>
    </submittedName>
</protein>
<dbReference type="Proteomes" id="UP001419268">
    <property type="component" value="Unassembled WGS sequence"/>
</dbReference>
<name>A0AAP0E928_9MAGN</name>
<sequence length="100" mass="11408">MERPAMMFRTCKECYEEASDDVQASAAATDWCERRQRRSVIRRIELGRDDSDSVGGKASAASSTTSNGADQRRTRCLDCGGGIRRRWRQRQEDEEDEWSG</sequence>
<dbReference type="EMBL" id="JBBNAG010000012">
    <property type="protein sequence ID" value="KAK9088911.1"/>
    <property type="molecule type" value="Genomic_DNA"/>
</dbReference>
<evidence type="ECO:0000313" key="3">
    <source>
        <dbReference type="Proteomes" id="UP001419268"/>
    </source>
</evidence>
<dbReference type="AlphaFoldDB" id="A0AAP0E928"/>
<keyword evidence="3" id="KW-1185">Reference proteome</keyword>
<feature type="region of interest" description="Disordered" evidence="1">
    <location>
        <begin position="44"/>
        <end position="75"/>
    </location>
</feature>
<reference evidence="2 3" key="1">
    <citation type="submission" date="2024-01" db="EMBL/GenBank/DDBJ databases">
        <title>Genome assemblies of Stephania.</title>
        <authorList>
            <person name="Yang L."/>
        </authorList>
    </citation>
    <scope>NUCLEOTIDE SEQUENCE [LARGE SCALE GENOMIC DNA]</scope>
    <source>
        <strain evidence="2">JXDWG</strain>
        <tissue evidence="2">Leaf</tissue>
    </source>
</reference>
<organism evidence="2 3">
    <name type="scientific">Stephania cephalantha</name>
    <dbReference type="NCBI Taxonomy" id="152367"/>
    <lineage>
        <taxon>Eukaryota</taxon>
        <taxon>Viridiplantae</taxon>
        <taxon>Streptophyta</taxon>
        <taxon>Embryophyta</taxon>
        <taxon>Tracheophyta</taxon>
        <taxon>Spermatophyta</taxon>
        <taxon>Magnoliopsida</taxon>
        <taxon>Ranunculales</taxon>
        <taxon>Menispermaceae</taxon>
        <taxon>Menispermoideae</taxon>
        <taxon>Cissampelideae</taxon>
        <taxon>Stephania</taxon>
    </lineage>
</organism>
<gene>
    <name evidence="2" type="ORF">Scep_027993</name>
</gene>
<accession>A0AAP0E928</accession>
<proteinExistence type="predicted"/>
<feature type="compositionally biased region" description="Low complexity" evidence="1">
    <location>
        <begin position="53"/>
        <end position="69"/>
    </location>
</feature>